<reference evidence="1" key="1">
    <citation type="submission" date="2014-11" db="EMBL/GenBank/DDBJ databases">
        <authorList>
            <person name="Amaro Gonzalez C."/>
        </authorList>
    </citation>
    <scope>NUCLEOTIDE SEQUENCE</scope>
</reference>
<evidence type="ECO:0000313" key="1">
    <source>
        <dbReference type="EMBL" id="JAH97469.1"/>
    </source>
</evidence>
<reference evidence="1" key="2">
    <citation type="journal article" date="2015" name="Fish Shellfish Immunol.">
        <title>Early steps in the European eel (Anguilla anguilla)-Vibrio vulnificus interaction in the gills: Role of the RtxA13 toxin.</title>
        <authorList>
            <person name="Callol A."/>
            <person name="Pajuelo D."/>
            <person name="Ebbesson L."/>
            <person name="Teles M."/>
            <person name="MacKenzie S."/>
            <person name="Amaro C."/>
        </authorList>
    </citation>
    <scope>NUCLEOTIDE SEQUENCE</scope>
</reference>
<dbReference type="EMBL" id="GBXM01011108">
    <property type="protein sequence ID" value="JAH97469.1"/>
    <property type="molecule type" value="Transcribed_RNA"/>
</dbReference>
<dbReference type="AlphaFoldDB" id="A0A0E9X4F0"/>
<name>A0A0E9X4F0_ANGAN</name>
<proteinExistence type="predicted"/>
<sequence>MNKSSCKNKLRHCTFNSTKRASRVENRMWEFGLEALWFFFSFLSFREAVSVTSVFLSSYLLERCHVISHLCK</sequence>
<organism evidence="1">
    <name type="scientific">Anguilla anguilla</name>
    <name type="common">European freshwater eel</name>
    <name type="synonym">Muraena anguilla</name>
    <dbReference type="NCBI Taxonomy" id="7936"/>
    <lineage>
        <taxon>Eukaryota</taxon>
        <taxon>Metazoa</taxon>
        <taxon>Chordata</taxon>
        <taxon>Craniata</taxon>
        <taxon>Vertebrata</taxon>
        <taxon>Euteleostomi</taxon>
        <taxon>Actinopterygii</taxon>
        <taxon>Neopterygii</taxon>
        <taxon>Teleostei</taxon>
        <taxon>Anguilliformes</taxon>
        <taxon>Anguillidae</taxon>
        <taxon>Anguilla</taxon>
    </lineage>
</organism>
<accession>A0A0E9X4F0</accession>
<protein>
    <submittedName>
        <fullName evidence="1">Uncharacterized protein</fullName>
    </submittedName>
</protein>